<dbReference type="PROSITE" id="PS50293">
    <property type="entry name" value="TPR_REGION"/>
    <property type="match status" value="1"/>
</dbReference>
<accession>A0A2H5XBH9</accession>
<feature type="transmembrane region" description="Helical" evidence="4">
    <location>
        <begin position="172"/>
        <end position="192"/>
    </location>
</feature>
<evidence type="ECO:0000313" key="5">
    <source>
        <dbReference type="EMBL" id="GBC98546.1"/>
    </source>
</evidence>
<dbReference type="PROSITE" id="PS50005">
    <property type="entry name" value="TPR"/>
    <property type="match status" value="1"/>
</dbReference>
<feature type="repeat" description="TPR" evidence="3">
    <location>
        <begin position="47"/>
        <end position="80"/>
    </location>
</feature>
<keyword evidence="1" id="KW-0677">Repeat</keyword>
<dbReference type="SUPFAM" id="SSF48452">
    <property type="entry name" value="TPR-like"/>
    <property type="match status" value="1"/>
</dbReference>
<keyword evidence="4" id="KW-0812">Transmembrane</keyword>
<dbReference type="Pfam" id="PF07719">
    <property type="entry name" value="TPR_2"/>
    <property type="match status" value="1"/>
</dbReference>
<keyword evidence="4" id="KW-0472">Membrane</keyword>
<feature type="transmembrane region" description="Helical" evidence="4">
    <location>
        <begin position="132"/>
        <end position="152"/>
    </location>
</feature>
<comment type="caution">
    <text evidence="5">The sequence shown here is derived from an EMBL/GenBank/DDBJ whole genome shotgun (WGS) entry which is preliminary data.</text>
</comment>
<organism evidence="5 6">
    <name type="scientific">Candidatus Fervidibacter japonicus</name>
    <dbReference type="NCBI Taxonomy" id="2035412"/>
    <lineage>
        <taxon>Bacteria</taxon>
        <taxon>Candidatus Fervidibacterota</taxon>
        <taxon>Candidatus Fervidibacter</taxon>
    </lineage>
</organism>
<proteinExistence type="predicted"/>
<gene>
    <name evidence="5" type="ORF">HRbin17_01059</name>
</gene>
<dbReference type="InterPro" id="IPR013105">
    <property type="entry name" value="TPR_2"/>
</dbReference>
<dbReference type="EMBL" id="BEHT01000012">
    <property type="protein sequence ID" value="GBC98546.1"/>
    <property type="molecule type" value="Genomic_DNA"/>
</dbReference>
<keyword evidence="2 3" id="KW-0802">TPR repeat</keyword>
<protein>
    <submittedName>
        <fullName evidence="5">Uncharacterized protein</fullName>
    </submittedName>
</protein>
<evidence type="ECO:0000256" key="4">
    <source>
        <dbReference type="SAM" id="Phobius"/>
    </source>
</evidence>
<dbReference type="Proteomes" id="UP000236173">
    <property type="component" value="Unassembled WGS sequence"/>
</dbReference>
<dbReference type="SMART" id="SM00028">
    <property type="entry name" value="TPR"/>
    <property type="match status" value="2"/>
</dbReference>
<evidence type="ECO:0000256" key="1">
    <source>
        <dbReference type="ARBA" id="ARBA00022737"/>
    </source>
</evidence>
<reference evidence="6" key="1">
    <citation type="submission" date="2017-09" db="EMBL/GenBank/DDBJ databases">
        <title>Metaegenomics of thermophilic ammonia-oxidizing enrichment culture.</title>
        <authorList>
            <person name="Kato S."/>
            <person name="Suzuki K."/>
        </authorList>
    </citation>
    <scope>NUCLEOTIDE SEQUENCE [LARGE SCALE GENOMIC DNA]</scope>
</reference>
<sequence length="219" mass="23749">MPTDPAAQWDDRVEQLLRQITVERVRGNWAAAQTLAEQALAQAPNRADLHELLGDILQHMGDNERALACYRRALQLEPSRLSAEEKLAAALLATQTFEVPDDTAPAFPKNPAVALTLAIALPGMGQVYNEQWLKAILFCVGTLVPAGGFLQLYKALASTLVQAPQAPLTSTLAFTTLLLGVVTLGMWVWGIWDAYQTAKRFQHTAPSSPPSVKGGRAPQ</sequence>
<evidence type="ECO:0000313" key="6">
    <source>
        <dbReference type="Proteomes" id="UP000236173"/>
    </source>
</evidence>
<dbReference type="AlphaFoldDB" id="A0A2H5XBH9"/>
<evidence type="ECO:0000256" key="3">
    <source>
        <dbReference type="PROSITE-ProRule" id="PRU00339"/>
    </source>
</evidence>
<keyword evidence="4" id="KW-1133">Transmembrane helix</keyword>
<evidence type="ECO:0000256" key="2">
    <source>
        <dbReference type="ARBA" id="ARBA00022803"/>
    </source>
</evidence>
<dbReference type="InterPro" id="IPR019734">
    <property type="entry name" value="TPR_rpt"/>
</dbReference>
<dbReference type="Gene3D" id="1.25.40.10">
    <property type="entry name" value="Tetratricopeptide repeat domain"/>
    <property type="match status" value="1"/>
</dbReference>
<name>A0A2H5XBH9_9BACT</name>
<dbReference type="InterPro" id="IPR011990">
    <property type="entry name" value="TPR-like_helical_dom_sf"/>
</dbReference>